<protein>
    <submittedName>
        <fullName evidence="3">Fructosamine kinase family protein</fullName>
    </submittedName>
</protein>
<keyword evidence="2" id="KW-0808">Transferase</keyword>
<dbReference type="PANTHER" id="PTHR12149:SF8">
    <property type="entry name" value="PROTEIN-RIBULOSAMINE 3-KINASE"/>
    <property type="match status" value="1"/>
</dbReference>
<dbReference type="AlphaFoldDB" id="A0A8I1WA60"/>
<keyword evidence="2 3" id="KW-0418">Kinase</keyword>
<dbReference type="RefSeq" id="WP_152117004.1">
    <property type="nucleotide sequence ID" value="NZ_CP062196.1"/>
</dbReference>
<comment type="caution">
    <text evidence="3">The sequence shown here is derived from an EMBL/GenBank/DDBJ whole genome shotgun (WGS) entry which is preliminary data.</text>
</comment>
<evidence type="ECO:0000256" key="1">
    <source>
        <dbReference type="ARBA" id="ARBA00009460"/>
    </source>
</evidence>
<dbReference type="GeneID" id="69706462"/>
<dbReference type="GO" id="GO:0016301">
    <property type="term" value="F:kinase activity"/>
    <property type="evidence" value="ECO:0007669"/>
    <property type="project" value="UniProtKB-UniRule"/>
</dbReference>
<dbReference type="Gene3D" id="3.30.200.20">
    <property type="entry name" value="Phosphorylase Kinase, domain 1"/>
    <property type="match status" value="1"/>
</dbReference>
<dbReference type="InterPro" id="IPR011009">
    <property type="entry name" value="Kinase-like_dom_sf"/>
</dbReference>
<comment type="similarity">
    <text evidence="1 2">Belongs to the fructosamine kinase family.</text>
</comment>
<dbReference type="InterPro" id="IPR016477">
    <property type="entry name" value="Fructo-/Ketosamine-3-kinase"/>
</dbReference>
<dbReference type="Proteomes" id="UP000664658">
    <property type="component" value="Unassembled WGS sequence"/>
</dbReference>
<dbReference type="Pfam" id="PF03881">
    <property type="entry name" value="Fructosamin_kin"/>
    <property type="match status" value="1"/>
</dbReference>
<gene>
    <name evidence="3" type="ORF">J2R62_13025</name>
</gene>
<accession>A0A8I1WA60</accession>
<proteinExistence type="inferred from homology"/>
<dbReference type="PANTHER" id="PTHR12149">
    <property type="entry name" value="FRUCTOSAMINE 3 KINASE-RELATED PROTEIN"/>
    <property type="match status" value="1"/>
</dbReference>
<dbReference type="PIRSF" id="PIRSF006221">
    <property type="entry name" value="Ketosamine-3-kinase"/>
    <property type="match status" value="1"/>
</dbReference>
<evidence type="ECO:0000256" key="2">
    <source>
        <dbReference type="PIRNR" id="PIRNR006221"/>
    </source>
</evidence>
<dbReference type="Gene3D" id="3.90.1200.10">
    <property type="match status" value="1"/>
</dbReference>
<dbReference type="EMBL" id="JAFNAA010000015">
    <property type="protein sequence ID" value="MBO1109117.1"/>
    <property type="molecule type" value="Genomic_DNA"/>
</dbReference>
<dbReference type="SUPFAM" id="SSF56112">
    <property type="entry name" value="Protein kinase-like (PK-like)"/>
    <property type="match status" value="1"/>
</dbReference>
<evidence type="ECO:0000313" key="3">
    <source>
        <dbReference type="EMBL" id="MBO1109117.1"/>
    </source>
</evidence>
<reference evidence="3" key="1">
    <citation type="submission" date="2021-03" db="EMBL/GenBank/DDBJ databases">
        <title>Plesiomonas shigelloides zfcc0051, isolated from zebrafish feces.</title>
        <authorList>
            <person name="Vanderhoek Z."/>
            <person name="Gaulke C."/>
        </authorList>
    </citation>
    <scope>NUCLEOTIDE SEQUENCE</scope>
    <source>
        <strain evidence="3">Zfcc0051</strain>
    </source>
</reference>
<evidence type="ECO:0000313" key="4">
    <source>
        <dbReference type="Proteomes" id="UP000664658"/>
    </source>
</evidence>
<name>A0A8I1WA60_PLESH</name>
<sequence>MWHSICTLLSEQFQYDYSITEKQMLQGGEVHETYRISDGKNPVFIKVNDISLLSKFTSELDELRLLKNSETIQVPQPYAVGSYRDKCFILMEFLELRELNQVDAAELGAQLACLHLWGEQLKFGFDDDNWLSSTPQPNGWMPRWDKFFAEQRIGWQLQLCLEKGINFGPVDVIVDNVRDLLAGHHIEPSLLVGDMRLANCASTAQGPVIFDPACYWGDRECDIASSELFTPLPDAFYRAYERVSPLPNGYQDRKSVYQLYHLLNFCNLFGGHYLEQTQKAIDDLLQNNY</sequence>
<organism evidence="3 4">
    <name type="scientific">Plesiomonas shigelloides</name>
    <name type="common">Aeromonas shigelloides</name>
    <dbReference type="NCBI Taxonomy" id="703"/>
    <lineage>
        <taxon>Bacteria</taxon>
        <taxon>Pseudomonadati</taxon>
        <taxon>Pseudomonadota</taxon>
        <taxon>Gammaproteobacteria</taxon>
        <taxon>Enterobacterales</taxon>
        <taxon>Enterobacteriaceae</taxon>
        <taxon>Plesiomonas</taxon>
    </lineage>
</organism>